<feature type="transmembrane region" description="Helical" evidence="8">
    <location>
        <begin position="107"/>
        <end position="127"/>
    </location>
</feature>
<dbReference type="SUPFAM" id="SSF81345">
    <property type="entry name" value="ABC transporter involved in vitamin B12 uptake, BtuC"/>
    <property type="match status" value="1"/>
</dbReference>
<reference evidence="9 10" key="1">
    <citation type="submission" date="2019-08" db="EMBL/GenBank/DDBJ databases">
        <title>Isolation and enrichment of carboxydotrophic bacteria from anaerobic sludge for the production of bio-based chemicals from syngas.</title>
        <authorList>
            <person name="Antares A.L."/>
            <person name="Moreira J."/>
            <person name="Diender M."/>
            <person name="Parshina S.N."/>
            <person name="Stams A.J.M."/>
            <person name="Alves M."/>
            <person name="Alves J.I."/>
            <person name="Sousa D.Z."/>
        </authorList>
    </citation>
    <scope>NUCLEOTIDE SEQUENCE [LARGE SCALE GENOMIC DNA]</scope>
    <source>
        <strain evidence="9 10">JM</strain>
    </source>
</reference>
<gene>
    <name evidence="9" type="ORF">FXB42_10665</name>
</gene>
<dbReference type="PANTHER" id="PTHR30472">
    <property type="entry name" value="FERRIC ENTEROBACTIN TRANSPORT SYSTEM PERMEASE PROTEIN"/>
    <property type="match status" value="1"/>
</dbReference>
<feature type="transmembrane region" description="Helical" evidence="8">
    <location>
        <begin position="295"/>
        <end position="315"/>
    </location>
</feature>
<feature type="transmembrane region" description="Helical" evidence="8">
    <location>
        <begin position="223"/>
        <end position="254"/>
    </location>
</feature>
<evidence type="ECO:0000313" key="9">
    <source>
        <dbReference type="EMBL" id="TYC84898.1"/>
    </source>
</evidence>
<feature type="transmembrane region" description="Helical" evidence="8">
    <location>
        <begin position="139"/>
        <end position="160"/>
    </location>
</feature>
<dbReference type="InterPro" id="IPR000522">
    <property type="entry name" value="ABC_transptr_permease_BtuC"/>
</dbReference>
<dbReference type="EMBL" id="VSLA01000024">
    <property type="protein sequence ID" value="TYC84898.1"/>
    <property type="molecule type" value="Genomic_DNA"/>
</dbReference>
<evidence type="ECO:0000256" key="2">
    <source>
        <dbReference type="ARBA" id="ARBA00007935"/>
    </source>
</evidence>
<comment type="caution">
    <text evidence="9">The sequence shown here is derived from an EMBL/GenBank/DDBJ whole genome shotgun (WGS) entry which is preliminary data.</text>
</comment>
<evidence type="ECO:0000256" key="1">
    <source>
        <dbReference type="ARBA" id="ARBA00004651"/>
    </source>
</evidence>
<sequence length="323" mass="33442">MGAAFAALLFVSILSIGLGTASASCNEIIWAIMGQGADGGNYHIIQNIRMPRIVTGILVGMNLAVSGVLLQGVLRNPMASPNIIGVNAGAGLAAISIMALFPQNIQLITPASFIGALLASLLIYFLAAKTGQSSSTVHIVLAGMAVSALLNAVTNGIMMINSDVLDVTFSWTLGSLSGRSWSAVKMILPYSLGGLVLAIVISPKLNLFELGDEIASSMGLRIGLYRVMIIMVASLLAGSAVAAAGTIGFVGLIAPHIGRLLIGSDHRFLIPLSALLGGVLLVFSDTLARTVFQPVELSVGIVTAVIGAPFFLYLLKKSQRKEG</sequence>
<feature type="transmembrane region" description="Helical" evidence="8">
    <location>
        <begin position="82"/>
        <end position="101"/>
    </location>
</feature>
<comment type="subcellular location">
    <subcellularLocation>
        <location evidence="1">Cell membrane</location>
        <topology evidence="1">Multi-pass membrane protein</topology>
    </subcellularLocation>
</comment>
<protein>
    <submittedName>
        <fullName evidence="9">Iron ABC transporter permease</fullName>
    </submittedName>
</protein>
<name>A0A5D0WM01_9FIRM</name>
<evidence type="ECO:0000256" key="6">
    <source>
        <dbReference type="ARBA" id="ARBA00022989"/>
    </source>
</evidence>
<evidence type="ECO:0000256" key="3">
    <source>
        <dbReference type="ARBA" id="ARBA00022448"/>
    </source>
</evidence>
<evidence type="ECO:0000256" key="8">
    <source>
        <dbReference type="SAM" id="Phobius"/>
    </source>
</evidence>
<dbReference type="GO" id="GO:0022857">
    <property type="term" value="F:transmembrane transporter activity"/>
    <property type="evidence" value="ECO:0007669"/>
    <property type="project" value="InterPro"/>
</dbReference>
<organism evidence="9 10">
    <name type="scientific">Acetobacterium wieringae</name>
    <dbReference type="NCBI Taxonomy" id="52694"/>
    <lineage>
        <taxon>Bacteria</taxon>
        <taxon>Bacillati</taxon>
        <taxon>Bacillota</taxon>
        <taxon>Clostridia</taxon>
        <taxon>Eubacteriales</taxon>
        <taxon>Eubacteriaceae</taxon>
        <taxon>Acetobacterium</taxon>
    </lineage>
</organism>
<evidence type="ECO:0000256" key="4">
    <source>
        <dbReference type="ARBA" id="ARBA00022475"/>
    </source>
</evidence>
<keyword evidence="6 8" id="KW-1133">Transmembrane helix</keyword>
<keyword evidence="7 8" id="KW-0472">Membrane</keyword>
<feature type="transmembrane region" description="Helical" evidence="8">
    <location>
        <begin position="266"/>
        <end position="283"/>
    </location>
</feature>
<dbReference type="InterPro" id="IPR037294">
    <property type="entry name" value="ABC_BtuC-like"/>
</dbReference>
<dbReference type="Proteomes" id="UP000322619">
    <property type="component" value="Unassembled WGS sequence"/>
</dbReference>
<keyword evidence="3" id="KW-0813">Transport</keyword>
<dbReference type="FunFam" id="1.10.3470.10:FF:000001">
    <property type="entry name" value="Vitamin B12 ABC transporter permease BtuC"/>
    <property type="match status" value="1"/>
</dbReference>
<evidence type="ECO:0000256" key="5">
    <source>
        <dbReference type="ARBA" id="ARBA00022692"/>
    </source>
</evidence>
<comment type="similarity">
    <text evidence="2">Belongs to the binding-protein-dependent transport system permease family. FecCD subfamily.</text>
</comment>
<feature type="transmembrane region" description="Helical" evidence="8">
    <location>
        <begin position="49"/>
        <end position="70"/>
    </location>
</feature>
<keyword evidence="5 8" id="KW-0812">Transmembrane</keyword>
<accession>A0A5D0WM01</accession>
<feature type="transmembrane region" description="Helical" evidence="8">
    <location>
        <begin position="180"/>
        <end position="202"/>
    </location>
</feature>
<dbReference type="Gene3D" id="1.10.3470.10">
    <property type="entry name" value="ABC transporter involved in vitamin B12 uptake, BtuC"/>
    <property type="match status" value="1"/>
</dbReference>
<evidence type="ECO:0000256" key="7">
    <source>
        <dbReference type="ARBA" id="ARBA00023136"/>
    </source>
</evidence>
<keyword evidence="4" id="KW-1003">Cell membrane</keyword>
<dbReference type="PANTHER" id="PTHR30472:SF24">
    <property type="entry name" value="FERRIC ENTEROBACTIN TRANSPORT SYSTEM PERMEASE PROTEIN FEPG"/>
    <property type="match status" value="1"/>
</dbReference>
<evidence type="ECO:0000313" key="10">
    <source>
        <dbReference type="Proteomes" id="UP000322619"/>
    </source>
</evidence>
<dbReference type="GO" id="GO:0033214">
    <property type="term" value="P:siderophore-iron import into cell"/>
    <property type="evidence" value="ECO:0007669"/>
    <property type="project" value="TreeGrafter"/>
</dbReference>
<dbReference type="AlphaFoldDB" id="A0A5D0WM01"/>
<dbReference type="GO" id="GO:0005886">
    <property type="term" value="C:plasma membrane"/>
    <property type="evidence" value="ECO:0007669"/>
    <property type="project" value="UniProtKB-SubCell"/>
</dbReference>
<proteinExistence type="inferred from homology"/>
<dbReference type="Pfam" id="PF01032">
    <property type="entry name" value="FecCD"/>
    <property type="match status" value="1"/>
</dbReference>
<dbReference type="CDD" id="cd06550">
    <property type="entry name" value="TM_ABC_iron-siderophores_like"/>
    <property type="match status" value="1"/>
</dbReference>